<keyword evidence="5" id="KW-1185">Reference proteome</keyword>
<evidence type="ECO:0000256" key="2">
    <source>
        <dbReference type="PROSITE-ProRule" id="PRU00169"/>
    </source>
</evidence>
<dbReference type="Gene3D" id="3.40.50.2300">
    <property type="match status" value="1"/>
</dbReference>
<dbReference type="GO" id="GO:0003677">
    <property type="term" value="F:DNA binding"/>
    <property type="evidence" value="ECO:0007669"/>
    <property type="project" value="InterPro"/>
</dbReference>
<dbReference type="OrthoDB" id="236568at2"/>
<proteinExistence type="predicted"/>
<dbReference type="GO" id="GO:0000160">
    <property type="term" value="P:phosphorelay signal transduction system"/>
    <property type="evidence" value="ECO:0007669"/>
    <property type="project" value="UniProtKB-KW"/>
</dbReference>
<dbReference type="SMART" id="SM00850">
    <property type="entry name" value="LytTR"/>
    <property type="match status" value="1"/>
</dbReference>
<evidence type="ECO:0000256" key="1">
    <source>
        <dbReference type="ARBA" id="ARBA00023012"/>
    </source>
</evidence>
<dbReference type="Pfam" id="PF00072">
    <property type="entry name" value="Response_reg"/>
    <property type="match status" value="1"/>
</dbReference>
<dbReference type="Pfam" id="PF04397">
    <property type="entry name" value="LytTR"/>
    <property type="match status" value="1"/>
</dbReference>
<feature type="modified residue" description="4-aspartylphosphate" evidence="2">
    <location>
        <position position="60"/>
    </location>
</feature>
<accession>A0A1R4H3B2</accession>
<dbReference type="InterPro" id="IPR001789">
    <property type="entry name" value="Sig_transdc_resp-reg_receiver"/>
</dbReference>
<name>A0A1R4H3B2_9GAMM</name>
<organism evidence="4 5">
    <name type="scientific">Crenothrix polyspora</name>
    <dbReference type="NCBI Taxonomy" id="360316"/>
    <lineage>
        <taxon>Bacteria</taxon>
        <taxon>Pseudomonadati</taxon>
        <taxon>Pseudomonadota</taxon>
        <taxon>Gammaproteobacteria</taxon>
        <taxon>Methylococcales</taxon>
        <taxon>Crenotrichaceae</taxon>
        <taxon>Crenothrix</taxon>
    </lineage>
</organism>
<evidence type="ECO:0000313" key="4">
    <source>
        <dbReference type="EMBL" id="SJM90686.1"/>
    </source>
</evidence>
<dbReference type="SMART" id="SM00448">
    <property type="entry name" value="REC"/>
    <property type="match status" value="1"/>
</dbReference>
<gene>
    <name evidence="4" type="ORF">CRENPOLYSF2_1790004</name>
</gene>
<dbReference type="AlphaFoldDB" id="A0A1R4H3B2"/>
<protein>
    <recommendedName>
        <fullName evidence="3">Response regulatory domain-containing protein</fullName>
    </recommendedName>
</protein>
<keyword evidence="2" id="KW-0597">Phosphoprotein</keyword>
<dbReference type="InterPro" id="IPR007492">
    <property type="entry name" value="LytTR_DNA-bd_dom"/>
</dbReference>
<feature type="domain" description="Response regulatory" evidence="3">
    <location>
        <begin position="8"/>
        <end position="127"/>
    </location>
</feature>
<dbReference type="InterPro" id="IPR011006">
    <property type="entry name" value="CheY-like_superfamily"/>
</dbReference>
<dbReference type="PROSITE" id="PS50110">
    <property type="entry name" value="RESPONSE_REGULATORY"/>
    <property type="match status" value="1"/>
</dbReference>
<reference evidence="5" key="1">
    <citation type="submission" date="2017-02" db="EMBL/GenBank/DDBJ databases">
        <authorList>
            <person name="Daims H."/>
        </authorList>
    </citation>
    <scope>NUCLEOTIDE SEQUENCE [LARGE SCALE GENOMIC DNA]</scope>
</reference>
<sequence length="279" mass="31743">MTENPKRRVVIVDDNLQSRNELNYLIKTYHPDLEVIGDFEDTASALPMIESGQAEGVFLDINFEEKGKTLGLELAKRISRLPNAPWIVFVTGYPENAEEAIEFRPFGFITKKPIDDLKLAAAIAKVREVFPIIPPPYFSPAPPVHSIEIRYKTFKATNKKTGNLVESEFITRYLVPKEIKYVQSNQGINTVKVYLVNGEVLDYVTLRLNQWLDFQLPCFVQISKNTIVHLKYVSGYKIDSSRFDAHLITFRDDPTELAIGSTFFTVFRDALRLGKSCCG</sequence>
<keyword evidence="1" id="KW-0902">Two-component regulatory system</keyword>
<dbReference type="SUPFAM" id="SSF52172">
    <property type="entry name" value="CheY-like"/>
    <property type="match status" value="1"/>
</dbReference>
<dbReference type="EMBL" id="FUKJ01000089">
    <property type="protein sequence ID" value="SJM90686.1"/>
    <property type="molecule type" value="Genomic_DNA"/>
</dbReference>
<dbReference type="RefSeq" id="WP_087146199.1">
    <property type="nucleotide sequence ID" value="NZ_FUKJ01000089.1"/>
</dbReference>
<dbReference type="Proteomes" id="UP000195442">
    <property type="component" value="Unassembled WGS sequence"/>
</dbReference>
<evidence type="ECO:0000259" key="3">
    <source>
        <dbReference type="PROSITE" id="PS50110"/>
    </source>
</evidence>
<evidence type="ECO:0000313" key="5">
    <source>
        <dbReference type="Proteomes" id="UP000195442"/>
    </source>
</evidence>
<dbReference type="Gene3D" id="2.40.50.1020">
    <property type="entry name" value="LytTr DNA-binding domain"/>
    <property type="match status" value="1"/>
</dbReference>